<organism evidence="9 10">
    <name type="scientific">Oryzias sinensis</name>
    <name type="common">Chinese medaka</name>
    <dbReference type="NCBI Taxonomy" id="183150"/>
    <lineage>
        <taxon>Eukaryota</taxon>
        <taxon>Metazoa</taxon>
        <taxon>Chordata</taxon>
        <taxon>Craniata</taxon>
        <taxon>Vertebrata</taxon>
        <taxon>Euteleostomi</taxon>
        <taxon>Actinopterygii</taxon>
        <taxon>Neopterygii</taxon>
        <taxon>Teleostei</taxon>
        <taxon>Neoteleostei</taxon>
        <taxon>Acanthomorphata</taxon>
        <taxon>Ovalentaria</taxon>
        <taxon>Atherinomorphae</taxon>
        <taxon>Beloniformes</taxon>
        <taxon>Adrianichthyidae</taxon>
        <taxon>Oryziinae</taxon>
        <taxon>Oryzias</taxon>
    </lineage>
</organism>
<dbReference type="GO" id="GO:0010468">
    <property type="term" value="P:regulation of gene expression"/>
    <property type="evidence" value="ECO:0007669"/>
    <property type="project" value="TreeGrafter"/>
</dbReference>
<protein>
    <recommendedName>
        <fullName evidence="8">C2H2-type domain-containing protein</fullName>
    </recommendedName>
</protein>
<evidence type="ECO:0000259" key="8">
    <source>
        <dbReference type="PROSITE" id="PS50157"/>
    </source>
</evidence>
<sequence>EPSAQIANSAVLTLPGFASSPGLSKSPLTDDSWVLGHTVVSVRNVFNSCHLTAFPCVHLSKGMKGHKCDVCSREFTLSANLKRHMLIHNSVRPFQCHVCFKSFIQKMYNLLGHMHLHAGSKPFKCPYCTSKFNLKGNLSRHMKVKTVSLFSLQRKFFLKWKARATMKARTSALHHQTVWTTVAPRT</sequence>
<dbReference type="PROSITE" id="PS50157">
    <property type="entry name" value="ZINC_FINGER_C2H2_2"/>
    <property type="match status" value="3"/>
</dbReference>
<comment type="subcellular location">
    <subcellularLocation>
        <location evidence="1">Nucleus</location>
    </subcellularLocation>
</comment>
<dbReference type="Ensembl" id="ENSOSIT00000004281.1">
    <property type="protein sequence ID" value="ENSOSIP00000003997.1"/>
    <property type="gene ID" value="ENSOSIG00000002690.1"/>
</dbReference>
<dbReference type="FunFam" id="3.30.160.60:FF:000203">
    <property type="entry name" value="Zinc finger protein 366"/>
    <property type="match status" value="1"/>
</dbReference>
<evidence type="ECO:0000256" key="6">
    <source>
        <dbReference type="ARBA" id="ARBA00023242"/>
    </source>
</evidence>
<dbReference type="PANTHER" id="PTHR16515:SF49">
    <property type="entry name" value="GASTRULA ZINC FINGER PROTEIN XLCGF49.1-LIKE-RELATED"/>
    <property type="match status" value="1"/>
</dbReference>
<evidence type="ECO:0000313" key="10">
    <source>
        <dbReference type="Proteomes" id="UP000694383"/>
    </source>
</evidence>
<reference evidence="9" key="2">
    <citation type="submission" date="2025-09" db="UniProtKB">
        <authorList>
            <consortium name="Ensembl"/>
        </authorList>
    </citation>
    <scope>IDENTIFICATION</scope>
</reference>
<reference evidence="9" key="1">
    <citation type="submission" date="2025-08" db="UniProtKB">
        <authorList>
            <consortium name="Ensembl"/>
        </authorList>
    </citation>
    <scope>IDENTIFICATION</scope>
</reference>
<dbReference type="Pfam" id="PF13894">
    <property type="entry name" value="zf-C2H2_4"/>
    <property type="match status" value="1"/>
</dbReference>
<dbReference type="InterPro" id="IPR050331">
    <property type="entry name" value="Zinc_finger"/>
</dbReference>
<evidence type="ECO:0000256" key="5">
    <source>
        <dbReference type="ARBA" id="ARBA00022833"/>
    </source>
</evidence>
<dbReference type="InterPro" id="IPR013087">
    <property type="entry name" value="Znf_C2H2_type"/>
</dbReference>
<dbReference type="Pfam" id="PF00096">
    <property type="entry name" value="zf-C2H2"/>
    <property type="match status" value="1"/>
</dbReference>
<proteinExistence type="predicted"/>
<keyword evidence="5" id="KW-0862">Zinc</keyword>
<dbReference type="SUPFAM" id="SSF57667">
    <property type="entry name" value="beta-beta-alpha zinc fingers"/>
    <property type="match status" value="2"/>
</dbReference>
<dbReference type="GeneTree" id="ENSGT00940000161170"/>
<evidence type="ECO:0000256" key="3">
    <source>
        <dbReference type="ARBA" id="ARBA00022737"/>
    </source>
</evidence>
<feature type="domain" description="C2H2-type" evidence="8">
    <location>
        <begin position="94"/>
        <end position="122"/>
    </location>
</feature>
<dbReference type="PROSITE" id="PS00028">
    <property type="entry name" value="ZINC_FINGER_C2H2_1"/>
    <property type="match status" value="1"/>
</dbReference>
<dbReference type="Gene3D" id="3.30.160.60">
    <property type="entry name" value="Classic Zinc Finger"/>
    <property type="match status" value="3"/>
</dbReference>
<evidence type="ECO:0000256" key="2">
    <source>
        <dbReference type="ARBA" id="ARBA00022723"/>
    </source>
</evidence>
<feature type="domain" description="C2H2-type" evidence="8">
    <location>
        <begin position="66"/>
        <end position="93"/>
    </location>
</feature>
<feature type="domain" description="C2H2-type" evidence="8">
    <location>
        <begin position="123"/>
        <end position="146"/>
    </location>
</feature>
<keyword evidence="10" id="KW-1185">Reference proteome</keyword>
<keyword evidence="2" id="KW-0479">Metal-binding</keyword>
<dbReference type="PANTHER" id="PTHR16515">
    <property type="entry name" value="PR DOMAIN ZINC FINGER PROTEIN"/>
    <property type="match status" value="1"/>
</dbReference>
<dbReference type="SMART" id="SM00355">
    <property type="entry name" value="ZnF_C2H2"/>
    <property type="match status" value="3"/>
</dbReference>
<accession>A0A8C7WWA8</accession>
<dbReference type="GO" id="GO:0008270">
    <property type="term" value="F:zinc ion binding"/>
    <property type="evidence" value="ECO:0007669"/>
    <property type="project" value="UniProtKB-KW"/>
</dbReference>
<evidence type="ECO:0000256" key="4">
    <source>
        <dbReference type="ARBA" id="ARBA00022771"/>
    </source>
</evidence>
<dbReference type="FunFam" id="3.30.160.60:FF:002952">
    <property type="entry name" value="Zinc finger protein 710b"/>
    <property type="match status" value="1"/>
</dbReference>
<evidence type="ECO:0000256" key="1">
    <source>
        <dbReference type="ARBA" id="ARBA00004123"/>
    </source>
</evidence>
<keyword evidence="3" id="KW-0677">Repeat</keyword>
<evidence type="ECO:0000313" key="9">
    <source>
        <dbReference type="Ensembl" id="ENSOSIP00000003997.1"/>
    </source>
</evidence>
<name>A0A8C7WWA8_9TELE</name>
<keyword evidence="6" id="KW-0539">Nucleus</keyword>
<dbReference type="AlphaFoldDB" id="A0A8C7WWA8"/>
<evidence type="ECO:0000256" key="7">
    <source>
        <dbReference type="PROSITE-ProRule" id="PRU00042"/>
    </source>
</evidence>
<dbReference type="Proteomes" id="UP000694383">
    <property type="component" value="Unplaced"/>
</dbReference>
<dbReference type="GO" id="GO:0005634">
    <property type="term" value="C:nucleus"/>
    <property type="evidence" value="ECO:0007669"/>
    <property type="project" value="UniProtKB-SubCell"/>
</dbReference>
<keyword evidence="4 7" id="KW-0863">Zinc-finger</keyword>
<dbReference type="InterPro" id="IPR036236">
    <property type="entry name" value="Znf_C2H2_sf"/>
</dbReference>